<dbReference type="Proteomes" id="UP001642482">
    <property type="component" value="Unassembled WGS sequence"/>
</dbReference>
<evidence type="ECO:0008006" key="4">
    <source>
        <dbReference type="Google" id="ProtNLM"/>
    </source>
</evidence>
<dbReference type="EMBL" id="CAWUHD010000014">
    <property type="protein sequence ID" value="CAK7214402.1"/>
    <property type="molecule type" value="Genomic_DNA"/>
</dbReference>
<dbReference type="InterPro" id="IPR002060">
    <property type="entry name" value="Squ/phyt_synthse"/>
</dbReference>
<sequence length="406" mass="44858">MLFACSCRQALRRPGVALSPAVLASCSSSIHGRRTFVSDADVDKARAYCVNQLRKGDYDAHLVRHFLPRGVQDAYLALRTLNLELARLPETVSNPTIGAMRMQFWKDTINNTFDGNPPREPVSLLLYAALAGLAARTSEGEGNWSSIKFWLQRFISTRQQYMDNRPFASLAALEDYAESTYATLMYVTLAMLPLRSMHVDHLASHIGKACGIAAILRGIPVLAAPNPPAASGAVPSIPRRNPVLLLPLDVMADVGLREEDVYRQGPEAPGLQEAVFRVATRANDHLITAREMLKNIRAGQDPGHDYEHAGEMGHTYGEPAEAYEDEPETKWLGSDLGQKSSKSKAKANEAPDELRALQRGFNVLLEAVPAQDFLTRMEAADFDAFRVKSGWKLPWSLYRAQATQKI</sequence>
<evidence type="ECO:0000313" key="2">
    <source>
        <dbReference type="EMBL" id="CAK7214402.1"/>
    </source>
</evidence>
<accession>A0ABP0B4E9</accession>
<gene>
    <name evidence="2" type="ORF">SEUCBS140593_002170</name>
</gene>
<evidence type="ECO:0000313" key="3">
    <source>
        <dbReference type="Proteomes" id="UP001642482"/>
    </source>
</evidence>
<protein>
    <recommendedName>
        <fullName evidence="4">Squalene/phytoene synthase</fullName>
    </recommendedName>
</protein>
<comment type="caution">
    <text evidence="2">The sequence shown here is derived from an EMBL/GenBank/DDBJ whole genome shotgun (WGS) entry which is preliminary data.</text>
</comment>
<proteinExistence type="predicted"/>
<dbReference type="Gene3D" id="1.10.600.10">
    <property type="entry name" value="Farnesyl Diphosphate Synthase"/>
    <property type="match status" value="1"/>
</dbReference>
<feature type="region of interest" description="Disordered" evidence="1">
    <location>
        <begin position="331"/>
        <end position="351"/>
    </location>
</feature>
<evidence type="ECO:0000256" key="1">
    <source>
        <dbReference type="SAM" id="MobiDB-lite"/>
    </source>
</evidence>
<dbReference type="Pfam" id="PF00494">
    <property type="entry name" value="SQS_PSY"/>
    <property type="match status" value="1"/>
</dbReference>
<organism evidence="2 3">
    <name type="scientific">Sporothrix eucalyptigena</name>
    <dbReference type="NCBI Taxonomy" id="1812306"/>
    <lineage>
        <taxon>Eukaryota</taxon>
        <taxon>Fungi</taxon>
        <taxon>Dikarya</taxon>
        <taxon>Ascomycota</taxon>
        <taxon>Pezizomycotina</taxon>
        <taxon>Sordariomycetes</taxon>
        <taxon>Sordariomycetidae</taxon>
        <taxon>Ophiostomatales</taxon>
        <taxon>Ophiostomataceae</taxon>
        <taxon>Sporothrix</taxon>
    </lineage>
</organism>
<dbReference type="InterPro" id="IPR008949">
    <property type="entry name" value="Isoprenoid_synthase_dom_sf"/>
</dbReference>
<dbReference type="SUPFAM" id="SSF48576">
    <property type="entry name" value="Terpenoid synthases"/>
    <property type="match status" value="1"/>
</dbReference>
<name>A0ABP0B4E9_9PEZI</name>
<reference evidence="2 3" key="1">
    <citation type="submission" date="2024-01" db="EMBL/GenBank/DDBJ databases">
        <authorList>
            <person name="Allen C."/>
            <person name="Tagirdzhanova G."/>
        </authorList>
    </citation>
    <scope>NUCLEOTIDE SEQUENCE [LARGE SCALE GENOMIC DNA]</scope>
</reference>
<keyword evidence="3" id="KW-1185">Reference proteome</keyword>